<evidence type="ECO:0008006" key="3">
    <source>
        <dbReference type="Google" id="ProtNLM"/>
    </source>
</evidence>
<name>A0A0B4EDS3_9FLAO</name>
<evidence type="ECO:0000313" key="1">
    <source>
        <dbReference type="EMBL" id="KIC64738.1"/>
    </source>
</evidence>
<proteinExistence type="predicted"/>
<comment type="caution">
    <text evidence="1">The sequence shown here is derived from an EMBL/GenBank/DDBJ whole genome shotgun (WGS) entry which is preliminary data.</text>
</comment>
<dbReference type="OrthoDB" id="1264737at2"/>
<evidence type="ECO:0000313" key="2">
    <source>
        <dbReference type="Proteomes" id="UP000031167"/>
    </source>
</evidence>
<organism evidence="1 2">
    <name type="scientific">Chryseobacterium taiwanense</name>
    <dbReference type="NCBI Taxonomy" id="363331"/>
    <lineage>
        <taxon>Bacteria</taxon>
        <taxon>Pseudomonadati</taxon>
        <taxon>Bacteroidota</taxon>
        <taxon>Flavobacteriia</taxon>
        <taxon>Flavobacteriales</taxon>
        <taxon>Weeksellaceae</taxon>
        <taxon>Chryseobacterium group</taxon>
        <taxon>Chryseobacterium</taxon>
    </lineage>
</organism>
<accession>A0A0B4EDS3</accession>
<keyword evidence="2" id="KW-1185">Reference proteome</keyword>
<dbReference type="AlphaFoldDB" id="A0A0B4EDS3"/>
<dbReference type="RefSeq" id="WP_039364663.1">
    <property type="nucleotide sequence ID" value="NZ_JWTA01000002.1"/>
</dbReference>
<dbReference type="EMBL" id="JWTA01000002">
    <property type="protein sequence ID" value="KIC64738.1"/>
    <property type="molecule type" value="Genomic_DNA"/>
</dbReference>
<reference evidence="1 2" key="1">
    <citation type="submission" date="2014-12" db="EMBL/GenBank/DDBJ databases">
        <title>Genome sequencing of Chryseobacterium taiwanense TPW19.</title>
        <authorList>
            <person name="Tan P.W."/>
            <person name="Chan K.-G."/>
        </authorList>
    </citation>
    <scope>NUCLEOTIDE SEQUENCE [LARGE SCALE GENOMIC DNA]</scope>
    <source>
        <strain evidence="1 2">TPW19</strain>
    </source>
</reference>
<protein>
    <recommendedName>
        <fullName evidence="3">Bacteriocin</fullName>
    </recommendedName>
</protein>
<sequence length="70" mass="7576">MKNSNLKKGQKLSREAQKSVLGGDFEIQCASGCYNFYLSDGQGNCLVPPCASPNFGTEVKGANGRYQCCY</sequence>
<dbReference type="Proteomes" id="UP000031167">
    <property type="component" value="Unassembled WGS sequence"/>
</dbReference>
<gene>
    <name evidence="1" type="ORF">RM51_02140</name>
</gene>